<gene>
    <name evidence="15" type="ORF">Desaf_3391</name>
</gene>
<dbReference type="GO" id="GO:0005886">
    <property type="term" value="C:plasma membrane"/>
    <property type="evidence" value="ECO:0007669"/>
    <property type="project" value="UniProtKB-SubCell"/>
</dbReference>
<dbReference type="Pfam" id="PF02163">
    <property type="entry name" value="Peptidase_M50"/>
    <property type="match status" value="1"/>
</dbReference>
<dbReference type="InterPro" id="IPR008915">
    <property type="entry name" value="Peptidase_M50"/>
</dbReference>
<sequence length="218" mass="23983">MPMPHFDIAQIIREIALLAVPFLLAITCHEVAHGYMAYRLGDPTAKLAGRLTLNPLKHLDVLGTLVLVVTRMIGWAKPVPVDSRYFRDPLKGMMYVSLAGPGANFALAIIFALLYHGIMAAFGGRLLSEVAYMILEPLRQIFMLGVQINLVLGLFNLLPIPPMDGSGILAYFLPRTAVAQYLAVGRYGFLVIILLAATGMLGKLLWPPVAFFMKMLLF</sequence>
<dbReference type="GO" id="GO:0046872">
    <property type="term" value="F:metal ion binding"/>
    <property type="evidence" value="ECO:0007669"/>
    <property type="project" value="UniProtKB-KW"/>
</dbReference>
<evidence type="ECO:0000256" key="4">
    <source>
        <dbReference type="ARBA" id="ARBA00022475"/>
    </source>
</evidence>
<keyword evidence="9" id="KW-0862">Zinc</keyword>
<dbReference type="PANTHER" id="PTHR35864:SF1">
    <property type="entry name" value="ZINC METALLOPROTEASE YWHC-RELATED"/>
    <property type="match status" value="1"/>
</dbReference>
<dbReference type="InterPro" id="IPR044537">
    <property type="entry name" value="Rip2-like"/>
</dbReference>
<dbReference type="PANTHER" id="PTHR35864">
    <property type="entry name" value="ZINC METALLOPROTEASE MJ0611-RELATED"/>
    <property type="match status" value="1"/>
</dbReference>
<dbReference type="KEGG" id="daf:Desaf_3391"/>
<evidence type="ECO:0000256" key="5">
    <source>
        <dbReference type="ARBA" id="ARBA00022670"/>
    </source>
</evidence>
<feature type="transmembrane region" description="Helical" evidence="13">
    <location>
        <begin position="181"/>
        <end position="206"/>
    </location>
</feature>
<evidence type="ECO:0000256" key="13">
    <source>
        <dbReference type="SAM" id="Phobius"/>
    </source>
</evidence>
<protein>
    <submittedName>
        <fullName evidence="15">Peptidase M50</fullName>
    </submittedName>
</protein>
<accession>F3YWV4</accession>
<feature type="transmembrane region" description="Helical" evidence="13">
    <location>
        <begin position="96"/>
        <end position="120"/>
    </location>
</feature>
<keyword evidence="16" id="KW-1185">Reference proteome</keyword>
<dbReference type="STRING" id="690850.Desaf_3391"/>
<evidence type="ECO:0000256" key="3">
    <source>
        <dbReference type="ARBA" id="ARBA00007931"/>
    </source>
</evidence>
<keyword evidence="5" id="KW-0645">Protease</keyword>
<dbReference type="GO" id="GO:0008237">
    <property type="term" value="F:metallopeptidase activity"/>
    <property type="evidence" value="ECO:0007669"/>
    <property type="project" value="UniProtKB-KW"/>
</dbReference>
<name>F3YWV4_DESAF</name>
<keyword evidence="6 13" id="KW-0812">Transmembrane</keyword>
<dbReference type="EMBL" id="CP003221">
    <property type="protein sequence ID" value="EGJ51678.1"/>
    <property type="molecule type" value="Genomic_DNA"/>
</dbReference>
<feature type="transmembrane region" description="Helical" evidence="13">
    <location>
        <begin position="141"/>
        <end position="161"/>
    </location>
</feature>
<dbReference type="RefSeq" id="WP_014261298.1">
    <property type="nucleotide sequence ID" value="NC_016629.1"/>
</dbReference>
<evidence type="ECO:0000256" key="9">
    <source>
        <dbReference type="ARBA" id="ARBA00022833"/>
    </source>
</evidence>
<keyword evidence="11" id="KW-0482">Metalloprotease</keyword>
<dbReference type="InterPro" id="IPR052348">
    <property type="entry name" value="Metallopeptidase_M50B"/>
</dbReference>
<dbReference type="CDD" id="cd06158">
    <property type="entry name" value="S2P-M50_like_1"/>
    <property type="match status" value="1"/>
</dbReference>
<feature type="domain" description="Peptidase M50" evidence="14">
    <location>
        <begin position="19"/>
        <end position="176"/>
    </location>
</feature>
<dbReference type="AlphaFoldDB" id="F3YWV4"/>
<comment type="cofactor">
    <cofactor evidence="1">
        <name>Zn(2+)</name>
        <dbReference type="ChEBI" id="CHEBI:29105"/>
    </cofactor>
</comment>
<evidence type="ECO:0000313" key="15">
    <source>
        <dbReference type="EMBL" id="EGJ51678.1"/>
    </source>
</evidence>
<comment type="similarity">
    <text evidence="3">Belongs to the peptidase M50B family.</text>
</comment>
<keyword evidence="8" id="KW-0378">Hydrolase</keyword>
<reference evidence="15 16" key="1">
    <citation type="journal article" date="2011" name="J. Bacteriol.">
        <title>Genome sequence of the mercury-methylating and pleomorphic Desulfovibrio africanus Strain Walvis Bay.</title>
        <authorList>
            <person name="Brown S.D."/>
            <person name="Wall J.D."/>
            <person name="Kucken A.M."/>
            <person name="Gilmour C.C."/>
            <person name="Podar M."/>
            <person name="Brandt C.C."/>
            <person name="Teshima H."/>
            <person name="Detter J.C."/>
            <person name="Han C.S."/>
            <person name="Land M.L."/>
            <person name="Lucas S."/>
            <person name="Han J."/>
            <person name="Pennacchio L."/>
            <person name="Nolan M."/>
            <person name="Pitluck S."/>
            <person name="Woyke T."/>
            <person name="Goodwin L."/>
            <person name="Palumbo A.V."/>
            <person name="Elias D.A."/>
        </authorList>
    </citation>
    <scope>NUCLEOTIDE SEQUENCE [LARGE SCALE GENOMIC DNA]</scope>
    <source>
        <strain evidence="15 16">Walvis Bay</strain>
    </source>
</reference>
<evidence type="ECO:0000256" key="8">
    <source>
        <dbReference type="ARBA" id="ARBA00022801"/>
    </source>
</evidence>
<dbReference type="HOGENOM" id="CLU_086979_1_1_7"/>
<evidence type="ECO:0000256" key="12">
    <source>
        <dbReference type="ARBA" id="ARBA00023136"/>
    </source>
</evidence>
<evidence type="ECO:0000256" key="1">
    <source>
        <dbReference type="ARBA" id="ARBA00001947"/>
    </source>
</evidence>
<evidence type="ECO:0000313" key="16">
    <source>
        <dbReference type="Proteomes" id="UP000007844"/>
    </source>
</evidence>
<feature type="transmembrane region" description="Helical" evidence="13">
    <location>
        <begin position="15"/>
        <end position="38"/>
    </location>
</feature>
<evidence type="ECO:0000259" key="14">
    <source>
        <dbReference type="Pfam" id="PF02163"/>
    </source>
</evidence>
<keyword evidence="12 13" id="KW-0472">Membrane</keyword>
<dbReference type="eggNOG" id="COG1994">
    <property type="taxonomic scope" value="Bacteria"/>
</dbReference>
<proteinExistence type="inferred from homology"/>
<dbReference type="GO" id="GO:0006508">
    <property type="term" value="P:proteolysis"/>
    <property type="evidence" value="ECO:0007669"/>
    <property type="project" value="UniProtKB-KW"/>
</dbReference>
<keyword evidence="7" id="KW-0479">Metal-binding</keyword>
<organism evidence="15 16">
    <name type="scientific">Desulfocurvibacter africanus subsp. africanus str. Walvis Bay</name>
    <dbReference type="NCBI Taxonomy" id="690850"/>
    <lineage>
        <taxon>Bacteria</taxon>
        <taxon>Pseudomonadati</taxon>
        <taxon>Thermodesulfobacteriota</taxon>
        <taxon>Desulfovibrionia</taxon>
        <taxon>Desulfovibrionales</taxon>
        <taxon>Desulfovibrionaceae</taxon>
        <taxon>Desulfocurvibacter</taxon>
    </lineage>
</organism>
<dbReference type="Proteomes" id="UP000007844">
    <property type="component" value="Chromosome"/>
</dbReference>
<evidence type="ECO:0000256" key="11">
    <source>
        <dbReference type="ARBA" id="ARBA00023049"/>
    </source>
</evidence>
<comment type="subcellular location">
    <subcellularLocation>
        <location evidence="2">Cell membrane</location>
        <topology evidence="2">Multi-pass membrane protein</topology>
    </subcellularLocation>
</comment>
<evidence type="ECO:0000256" key="6">
    <source>
        <dbReference type="ARBA" id="ARBA00022692"/>
    </source>
</evidence>
<evidence type="ECO:0000256" key="2">
    <source>
        <dbReference type="ARBA" id="ARBA00004651"/>
    </source>
</evidence>
<evidence type="ECO:0000256" key="7">
    <source>
        <dbReference type="ARBA" id="ARBA00022723"/>
    </source>
</evidence>
<keyword evidence="10 13" id="KW-1133">Transmembrane helix</keyword>
<feature type="transmembrane region" description="Helical" evidence="13">
    <location>
        <begin position="59"/>
        <end position="76"/>
    </location>
</feature>
<keyword evidence="4" id="KW-1003">Cell membrane</keyword>
<evidence type="ECO:0000256" key="10">
    <source>
        <dbReference type="ARBA" id="ARBA00022989"/>
    </source>
</evidence>